<reference evidence="1 2" key="1">
    <citation type="submission" date="2014-06" db="EMBL/GenBank/DDBJ databases">
        <title>Whole Genome Sequences of Three Symbiotic Endozoicomonas Bacteria.</title>
        <authorList>
            <person name="Neave M.J."/>
            <person name="Apprill A."/>
            <person name="Voolstra C.R."/>
        </authorList>
    </citation>
    <scope>NUCLEOTIDE SEQUENCE [LARGE SCALE GENOMIC DNA]</scope>
    <source>
        <strain evidence="1 2">LMG 24815</strain>
    </source>
</reference>
<evidence type="ECO:0000313" key="1">
    <source>
        <dbReference type="EMBL" id="KEQ11493.1"/>
    </source>
</evidence>
<name>A0A081MZ70_9GAMM</name>
<evidence type="ECO:0000313" key="2">
    <source>
        <dbReference type="Proteomes" id="UP000028006"/>
    </source>
</evidence>
<dbReference type="Proteomes" id="UP000028006">
    <property type="component" value="Unassembled WGS sequence"/>
</dbReference>
<proteinExistence type="predicted"/>
<comment type="caution">
    <text evidence="1">The sequence shown here is derived from an EMBL/GenBank/DDBJ whole genome shotgun (WGS) entry which is preliminary data.</text>
</comment>
<organism evidence="1 2">
    <name type="scientific">Endozoicomonas montiporae</name>
    <dbReference type="NCBI Taxonomy" id="1027273"/>
    <lineage>
        <taxon>Bacteria</taxon>
        <taxon>Pseudomonadati</taxon>
        <taxon>Pseudomonadota</taxon>
        <taxon>Gammaproteobacteria</taxon>
        <taxon>Oceanospirillales</taxon>
        <taxon>Endozoicomonadaceae</taxon>
        <taxon>Endozoicomonas</taxon>
    </lineage>
</organism>
<protein>
    <submittedName>
        <fullName evidence="1">Uncharacterized protein</fullName>
    </submittedName>
</protein>
<gene>
    <name evidence="1" type="ORF">GZ77_25720</name>
</gene>
<keyword evidence="2" id="KW-1185">Reference proteome</keyword>
<accession>A0A081MZ70</accession>
<sequence length="73" mass="8267">MIVSVIDYRFKRSCVLTAVKVDTSQHLRFFMITVKNESGIRTSVTKLTCFREEATVSGKADCAKKIKYFIKAG</sequence>
<dbReference type="AlphaFoldDB" id="A0A081MZ70"/>
<dbReference type="EMBL" id="JOKG01000007">
    <property type="protein sequence ID" value="KEQ11493.1"/>
    <property type="molecule type" value="Genomic_DNA"/>
</dbReference>